<dbReference type="RefSeq" id="WP_289365722.1">
    <property type="nucleotide sequence ID" value="NZ_JAUCBP010000010.1"/>
</dbReference>
<dbReference type="Proteomes" id="UP001234343">
    <property type="component" value="Unassembled WGS sequence"/>
</dbReference>
<sequence length="139" mass="15240">MGSFDFFALALTCPDCGASYTENAPTNMQTKIQNHMYLAMLAVGTKLDIYYPITDCGYALVNPPVKKDSFTLIDAWECVNCSGYQWALITVEDSVLTGGQAVKLSCEIINNVNYLSDDANDIGWQIVSGKAVYEGSERL</sequence>
<proteinExistence type="predicted"/>
<evidence type="ECO:0000313" key="1">
    <source>
        <dbReference type="EMBL" id="MDM7861281.1"/>
    </source>
</evidence>
<name>A0ABT7SYL3_9ALTE</name>
<evidence type="ECO:0000313" key="2">
    <source>
        <dbReference type="Proteomes" id="UP001234343"/>
    </source>
</evidence>
<gene>
    <name evidence="1" type="ORF">QTP81_11810</name>
</gene>
<reference evidence="1 2" key="1">
    <citation type="submission" date="2023-06" db="EMBL/GenBank/DDBJ databases">
        <title>Alteromonas sp. ASW11-36 isolated from intertidal sand.</title>
        <authorList>
            <person name="Li Y."/>
        </authorList>
    </citation>
    <scope>NUCLEOTIDE SEQUENCE [LARGE SCALE GENOMIC DNA]</scope>
    <source>
        <strain evidence="1 2">ASW11-36</strain>
    </source>
</reference>
<dbReference type="EMBL" id="JAUCBP010000010">
    <property type="protein sequence ID" value="MDM7861281.1"/>
    <property type="molecule type" value="Genomic_DNA"/>
</dbReference>
<organism evidence="1 2">
    <name type="scientific">Alteromonas arenosi</name>
    <dbReference type="NCBI Taxonomy" id="3055817"/>
    <lineage>
        <taxon>Bacteria</taxon>
        <taxon>Pseudomonadati</taxon>
        <taxon>Pseudomonadota</taxon>
        <taxon>Gammaproteobacteria</taxon>
        <taxon>Alteromonadales</taxon>
        <taxon>Alteromonadaceae</taxon>
        <taxon>Alteromonas/Salinimonas group</taxon>
        <taxon>Alteromonas</taxon>
    </lineage>
</organism>
<comment type="caution">
    <text evidence="1">The sequence shown here is derived from an EMBL/GenBank/DDBJ whole genome shotgun (WGS) entry which is preliminary data.</text>
</comment>
<accession>A0ABT7SYL3</accession>
<keyword evidence="2" id="KW-1185">Reference proteome</keyword>
<protein>
    <submittedName>
        <fullName evidence="1">Uncharacterized protein</fullName>
    </submittedName>
</protein>